<dbReference type="InterPro" id="IPR005134">
    <property type="entry name" value="UPF0114"/>
</dbReference>
<evidence type="ECO:0000313" key="2">
    <source>
        <dbReference type="EMBL" id="TDY48177.1"/>
    </source>
</evidence>
<reference evidence="2 3" key="1">
    <citation type="submission" date="2019-03" db="EMBL/GenBank/DDBJ databases">
        <title>Genomic Encyclopedia of Type Strains, Phase III (KMG-III): the genomes of soil and plant-associated and newly described type strains.</title>
        <authorList>
            <person name="Whitman W."/>
        </authorList>
    </citation>
    <scope>NUCLEOTIDE SEQUENCE [LARGE SCALE GENOMIC DNA]</scope>
    <source>
        <strain evidence="2 3">LMG 29544</strain>
    </source>
</reference>
<keyword evidence="1" id="KW-1133">Transmembrane helix</keyword>
<dbReference type="Proteomes" id="UP000295509">
    <property type="component" value="Unassembled WGS sequence"/>
</dbReference>
<feature type="transmembrane region" description="Helical" evidence="1">
    <location>
        <begin position="67"/>
        <end position="85"/>
    </location>
</feature>
<evidence type="ECO:0000313" key="3">
    <source>
        <dbReference type="Proteomes" id="UP000295509"/>
    </source>
</evidence>
<organism evidence="2 3">
    <name type="scientific">Paraburkholderia rhizosphaerae</name>
    <dbReference type="NCBI Taxonomy" id="480658"/>
    <lineage>
        <taxon>Bacteria</taxon>
        <taxon>Pseudomonadati</taxon>
        <taxon>Pseudomonadota</taxon>
        <taxon>Betaproteobacteria</taxon>
        <taxon>Burkholderiales</taxon>
        <taxon>Burkholderiaceae</taxon>
        <taxon>Paraburkholderia</taxon>
    </lineage>
</organism>
<sequence length="93" mass="10277">MFLIAIAVYIISIGLYTLFVDDKFALPNWLEINDLDDLKGHLVSVVIAVLAVLFLREAVAWDGTRDLAAFGGALALVIAALTFFLKKNIGRRR</sequence>
<dbReference type="Pfam" id="PF03350">
    <property type="entry name" value="UPF0114"/>
    <property type="match status" value="1"/>
</dbReference>
<protein>
    <submittedName>
        <fullName evidence="2">Uncharacterized protein UPF0114</fullName>
    </submittedName>
</protein>
<keyword evidence="3" id="KW-1185">Reference proteome</keyword>
<feature type="transmembrane region" description="Helical" evidence="1">
    <location>
        <begin position="6"/>
        <end position="26"/>
    </location>
</feature>
<comment type="caution">
    <text evidence="2">The sequence shown here is derived from an EMBL/GenBank/DDBJ whole genome shotgun (WGS) entry which is preliminary data.</text>
</comment>
<keyword evidence="1" id="KW-0812">Transmembrane</keyword>
<gene>
    <name evidence="2" type="ORF">BX592_111112</name>
</gene>
<keyword evidence="1" id="KW-0472">Membrane</keyword>
<accession>A0A4R8LPE7</accession>
<dbReference type="AlphaFoldDB" id="A0A4R8LPE7"/>
<proteinExistence type="predicted"/>
<feature type="transmembrane region" description="Helical" evidence="1">
    <location>
        <begin position="38"/>
        <end position="55"/>
    </location>
</feature>
<evidence type="ECO:0000256" key="1">
    <source>
        <dbReference type="SAM" id="Phobius"/>
    </source>
</evidence>
<dbReference type="EMBL" id="SORE01000011">
    <property type="protein sequence ID" value="TDY48177.1"/>
    <property type="molecule type" value="Genomic_DNA"/>
</dbReference>
<name>A0A4R8LPE7_9BURK</name>